<dbReference type="AlphaFoldDB" id="A0A448ZZ07"/>
<geneLocation type="plasmid" evidence="11">
    <name>2</name>
</geneLocation>
<evidence type="ECO:0000256" key="5">
    <source>
        <dbReference type="ARBA" id="ARBA00033172"/>
    </source>
</evidence>
<evidence type="ECO:0000256" key="6">
    <source>
        <dbReference type="ARBA" id="ARBA00049972"/>
    </source>
</evidence>
<evidence type="ECO:0000256" key="2">
    <source>
        <dbReference type="ARBA" id="ARBA00022438"/>
    </source>
</evidence>
<sequence>MLSKYETSRNNEVLLKAKYECSQCTDECCKIAKKPNYITEFLDENEAYIFISKDVENYYDFLHVVDSIILAKRRNYQIDIQSFANNKLTIEEVLRAFVLRDAFHNAKLYSAKEKIKDENNIQISLFLEDKSYFEFVNELSVIANAINGARNLQITPPNIATSEYIAKEIEKEFANVKSLKVTVLTKEEIKKLGMGLLLAVNAGSSYEPRCVVIEYNGNPNSNEKYVFVGKGITFDTGGYNTKGYHMEGMKFDMSGSVICAYAVKALAELNAKTNVAAVMMLTDNAIDTHGTVPESVIKSMSGKTVEITDTDAEGRLVLADGLYYGATKLNASILIDAATLTGTMLTALGQTYSGIYATSCKIWHQFEDAAKIAHEKVWRMPLHEDFNKTNKESLVADLNNYSNNEKSDCNTAAMFLKEFTNNVPYIHCDVAGTADKKGMGLGILVSTFVEFGKSQQRNCESCECDEQKCETKNCNIEESTTKIVKAKKSTAKKATTKKTTTRKTASKTKSTKSKARK</sequence>
<dbReference type="Gene3D" id="3.40.630.10">
    <property type="entry name" value="Zn peptidases"/>
    <property type="match status" value="1"/>
</dbReference>
<dbReference type="PANTHER" id="PTHR11963">
    <property type="entry name" value="LEUCINE AMINOPEPTIDASE-RELATED"/>
    <property type="match status" value="1"/>
</dbReference>
<dbReference type="GO" id="GO:0006508">
    <property type="term" value="P:proteolysis"/>
    <property type="evidence" value="ECO:0007669"/>
    <property type="project" value="UniProtKB-KW"/>
</dbReference>
<evidence type="ECO:0000256" key="9">
    <source>
        <dbReference type="SAM" id="MobiDB-lite"/>
    </source>
</evidence>
<dbReference type="SUPFAM" id="SSF53187">
    <property type="entry name" value="Zn-dependent exopeptidases"/>
    <property type="match status" value="1"/>
</dbReference>
<evidence type="ECO:0000259" key="10">
    <source>
        <dbReference type="Pfam" id="PF00883"/>
    </source>
</evidence>
<keyword evidence="11" id="KW-0614">Plasmid</keyword>
<keyword evidence="4 11" id="KW-0378">Hydrolase</keyword>
<keyword evidence="3" id="KW-0645">Protease</keyword>
<comment type="similarity">
    <text evidence="1">Belongs to the peptidase M17 family.</text>
</comment>
<accession>A0A448ZZ07</accession>
<dbReference type="GO" id="GO:0030145">
    <property type="term" value="F:manganese ion binding"/>
    <property type="evidence" value="ECO:0007669"/>
    <property type="project" value="InterPro"/>
</dbReference>
<dbReference type="PRINTS" id="PR00481">
    <property type="entry name" value="LAMNOPPTDASE"/>
</dbReference>
<name>A0A448ZZ07_METSV</name>
<dbReference type="InterPro" id="IPR011356">
    <property type="entry name" value="Leucine_aapep/pepB"/>
</dbReference>
<dbReference type="EMBL" id="LR214939">
    <property type="protein sequence ID" value="VEU56501.1"/>
    <property type="molecule type" value="Genomic_DNA"/>
</dbReference>
<proteinExistence type="inferred from homology"/>
<dbReference type="RefSeq" id="WP_024544296.1">
    <property type="nucleotide sequence ID" value="NZ_LR214938.2"/>
</dbReference>
<keyword evidence="2 11" id="KW-0031">Aminopeptidase</keyword>
<protein>
    <recommendedName>
        <fullName evidence="7">Probable cytosol aminopeptidase</fullName>
    </recommendedName>
    <alternativeName>
        <fullName evidence="8">Leucine aminopeptidase</fullName>
    </alternativeName>
    <alternativeName>
        <fullName evidence="5">Leucyl aminopeptidase</fullName>
    </alternativeName>
</protein>
<organism evidence="11">
    <name type="scientific">Metamycoplasma salivarium</name>
    <name type="common">Mycoplasma salivarium</name>
    <dbReference type="NCBI Taxonomy" id="2124"/>
    <lineage>
        <taxon>Bacteria</taxon>
        <taxon>Bacillati</taxon>
        <taxon>Mycoplasmatota</taxon>
        <taxon>Mycoplasmoidales</taxon>
        <taxon>Metamycoplasmataceae</taxon>
        <taxon>Metamycoplasma</taxon>
    </lineage>
</organism>
<dbReference type="GO" id="GO:0005737">
    <property type="term" value="C:cytoplasm"/>
    <property type="evidence" value="ECO:0007669"/>
    <property type="project" value="InterPro"/>
</dbReference>
<dbReference type="Pfam" id="PF00883">
    <property type="entry name" value="Peptidase_M17"/>
    <property type="match status" value="1"/>
</dbReference>
<dbReference type="GO" id="GO:0070006">
    <property type="term" value="F:metalloaminopeptidase activity"/>
    <property type="evidence" value="ECO:0007669"/>
    <property type="project" value="InterPro"/>
</dbReference>
<evidence type="ECO:0000256" key="3">
    <source>
        <dbReference type="ARBA" id="ARBA00022670"/>
    </source>
</evidence>
<evidence type="ECO:0000256" key="7">
    <source>
        <dbReference type="ARBA" id="ARBA00050021"/>
    </source>
</evidence>
<dbReference type="PANTHER" id="PTHR11963:SF23">
    <property type="entry name" value="CYTOSOL AMINOPEPTIDASE"/>
    <property type="match status" value="1"/>
</dbReference>
<gene>
    <name evidence="11" type="primary">pepA_4</name>
    <name evidence="11" type="ORF">NCTC10113_01410</name>
</gene>
<evidence type="ECO:0000256" key="4">
    <source>
        <dbReference type="ARBA" id="ARBA00022801"/>
    </source>
</evidence>
<feature type="region of interest" description="Disordered" evidence="9">
    <location>
        <begin position="485"/>
        <end position="517"/>
    </location>
</feature>
<dbReference type="InterPro" id="IPR000819">
    <property type="entry name" value="Peptidase_M17_C"/>
</dbReference>
<evidence type="ECO:0000256" key="1">
    <source>
        <dbReference type="ARBA" id="ARBA00009528"/>
    </source>
</evidence>
<comment type="function">
    <text evidence="6">Presumably involved in the processing and regular turnover of intracellular proteins. Catalyzes the removal of unsubstituted N-terminal amino acids from various peptides.</text>
</comment>
<dbReference type="CDD" id="cd00433">
    <property type="entry name" value="Peptidase_M17"/>
    <property type="match status" value="1"/>
</dbReference>
<evidence type="ECO:0000313" key="11">
    <source>
        <dbReference type="EMBL" id="VEU56501.1"/>
    </source>
</evidence>
<feature type="domain" description="Cytosol aminopeptidase" evidence="10">
    <location>
        <begin position="149"/>
        <end position="437"/>
    </location>
</feature>
<evidence type="ECO:0000256" key="8">
    <source>
        <dbReference type="ARBA" id="ARBA00050061"/>
    </source>
</evidence>
<reference evidence="11" key="1">
    <citation type="submission" date="2019-01" db="EMBL/GenBank/DDBJ databases">
        <authorList>
            <consortium name="Pathogen Informatics"/>
        </authorList>
    </citation>
    <scope>NUCLEOTIDE SEQUENCE [LARGE SCALE GENOMIC DNA]</scope>
    <source>
        <strain evidence="11">NCTC10113</strain>
    </source>
</reference>